<protein>
    <submittedName>
        <fullName evidence="1">Uncharacterized protein</fullName>
    </submittedName>
</protein>
<accession>A0ABV0REL6</accession>
<organism evidence="1 2">
    <name type="scientific">Xenoophorus captivus</name>
    <dbReference type="NCBI Taxonomy" id="1517983"/>
    <lineage>
        <taxon>Eukaryota</taxon>
        <taxon>Metazoa</taxon>
        <taxon>Chordata</taxon>
        <taxon>Craniata</taxon>
        <taxon>Vertebrata</taxon>
        <taxon>Euteleostomi</taxon>
        <taxon>Actinopterygii</taxon>
        <taxon>Neopterygii</taxon>
        <taxon>Teleostei</taxon>
        <taxon>Neoteleostei</taxon>
        <taxon>Acanthomorphata</taxon>
        <taxon>Ovalentaria</taxon>
        <taxon>Atherinomorphae</taxon>
        <taxon>Cyprinodontiformes</taxon>
        <taxon>Goodeidae</taxon>
        <taxon>Xenoophorus</taxon>
    </lineage>
</organism>
<sequence>TDCKTKSGIQTFLILPLVNSWTDGAGRGSIGNRSIWLVQLIPLCKGSERLRDAGWTAAMEDCRGFCTKKWMGSNWNAVV</sequence>
<keyword evidence="2" id="KW-1185">Reference proteome</keyword>
<feature type="non-terminal residue" evidence="1">
    <location>
        <position position="1"/>
    </location>
</feature>
<dbReference type="EMBL" id="JAHRIN010042559">
    <property type="protein sequence ID" value="MEQ2206136.1"/>
    <property type="molecule type" value="Genomic_DNA"/>
</dbReference>
<proteinExistence type="predicted"/>
<gene>
    <name evidence="1" type="ORF">XENOCAPTIV_023912</name>
</gene>
<comment type="caution">
    <text evidence="1">The sequence shown here is derived from an EMBL/GenBank/DDBJ whole genome shotgun (WGS) entry which is preliminary data.</text>
</comment>
<evidence type="ECO:0000313" key="1">
    <source>
        <dbReference type="EMBL" id="MEQ2206136.1"/>
    </source>
</evidence>
<name>A0ABV0REL6_9TELE</name>
<dbReference type="Proteomes" id="UP001434883">
    <property type="component" value="Unassembled WGS sequence"/>
</dbReference>
<reference evidence="1 2" key="1">
    <citation type="submission" date="2021-06" db="EMBL/GenBank/DDBJ databases">
        <authorList>
            <person name="Palmer J.M."/>
        </authorList>
    </citation>
    <scope>NUCLEOTIDE SEQUENCE [LARGE SCALE GENOMIC DNA]</scope>
    <source>
        <strain evidence="1 2">XC_2019</strain>
        <tissue evidence="1">Muscle</tissue>
    </source>
</reference>
<evidence type="ECO:0000313" key="2">
    <source>
        <dbReference type="Proteomes" id="UP001434883"/>
    </source>
</evidence>